<reference evidence="2" key="2">
    <citation type="submission" date="2020-02" db="EMBL/GenBank/DDBJ databases">
        <authorList>
            <consortium name="NCBI Pathogen Detection Project"/>
        </authorList>
    </citation>
    <scope>NUCLEOTIDE SEQUENCE</scope>
    <source>
        <strain evidence="2">MA.CK_94/00000542</strain>
    </source>
</reference>
<name>A0A759KB78_SALER</name>
<evidence type="ECO:0000256" key="1">
    <source>
        <dbReference type="SAM" id="MobiDB-lite"/>
    </source>
</evidence>
<feature type="region of interest" description="Disordered" evidence="1">
    <location>
        <begin position="1"/>
        <end position="23"/>
    </location>
</feature>
<accession>A0A759KB78</accession>
<sequence>MEKPNKSGGINKHEHLNTQGSSLVRGVANDNEYANICSARANDALALYSFVSHNELNHALRNSLTLRGILQEMKEGLDEIAGSASASG</sequence>
<gene>
    <name evidence="2" type="ORF">G8W59_004203</name>
</gene>
<proteinExistence type="predicted"/>
<feature type="compositionally biased region" description="Basic and acidic residues" evidence="1">
    <location>
        <begin position="1"/>
        <end position="16"/>
    </location>
</feature>
<reference evidence="2" key="1">
    <citation type="journal article" date="2018" name="Genome Biol.">
        <title>SKESA: strategic k-mer extension for scrupulous assemblies.</title>
        <authorList>
            <person name="Souvorov A."/>
            <person name="Agarwala R."/>
            <person name="Lipman D.J."/>
        </authorList>
    </citation>
    <scope>NUCLEOTIDE SEQUENCE</scope>
    <source>
        <strain evidence="2">MA.CK_94/00000542</strain>
    </source>
</reference>
<protein>
    <submittedName>
        <fullName evidence="2">Uncharacterized protein</fullName>
    </submittedName>
</protein>
<dbReference type="EMBL" id="DAAXOJ010000008">
    <property type="protein sequence ID" value="HAG1892140.1"/>
    <property type="molecule type" value="Genomic_DNA"/>
</dbReference>
<organism evidence="2">
    <name type="scientific">Salmonella enterica</name>
    <name type="common">Salmonella choleraesuis</name>
    <dbReference type="NCBI Taxonomy" id="28901"/>
    <lineage>
        <taxon>Bacteria</taxon>
        <taxon>Pseudomonadati</taxon>
        <taxon>Pseudomonadota</taxon>
        <taxon>Gammaproteobacteria</taxon>
        <taxon>Enterobacterales</taxon>
        <taxon>Enterobacteriaceae</taxon>
        <taxon>Salmonella</taxon>
    </lineage>
</organism>
<comment type="caution">
    <text evidence="2">The sequence shown here is derived from an EMBL/GenBank/DDBJ whole genome shotgun (WGS) entry which is preliminary data.</text>
</comment>
<dbReference type="AlphaFoldDB" id="A0A759KB78"/>
<evidence type="ECO:0000313" key="2">
    <source>
        <dbReference type="EMBL" id="HAG1892140.1"/>
    </source>
</evidence>